<gene>
    <name evidence="1" type="ORF">C0V70_16155</name>
</gene>
<dbReference type="InterPro" id="IPR013879">
    <property type="entry name" value="DUF1761"/>
</dbReference>
<proteinExistence type="predicted"/>
<dbReference type="AlphaFoldDB" id="A0A2K9NVR8"/>
<sequence length="140" mass="16017">MIPVSVNFFAVITCSVLSLVLGFLWMTKLFGVPYRKYMYGVKDQGSAGKKQQITSFVIYILVSLITAYVFGLMVFFTKSLSDGSLEVGVLATLLVWAGFFLPFAVNKAVWQFKNWIVVAIDASYELVRLMMMLFIFWYWN</sequence>
<dbReference type="EMBL" id="CP025704">
    <property type="protein sequence ID" value="AUN99612.1"/>
    <property type="molecule type" value="Genomic_DNA"/>
</dbReference>
<dbReference type="Proteomes" id="UP000235584">
    <property type="component" value="Chromosome"/>
</dbReference>
<accession>A0A2K9NVR8</accession>
<dbReference type="RefSeq" id="WP_102244903.1">
    <property type="nucleotide sequence ID" value="NZ_CP025704.1"/>
</dbReference>
<protein>
    <submittedName>
        <fullName evidence="1">Uncharacterized protein</fullName>
    </submittedName>
</protein>
<evidence type="ECO:0000313" key="1">
    <source>
        <dbReference type="EMBL" id="AUN99612.1"/>
    </source>
</evidence>
<reference evidence="1 2" key="1">
    <citation type="submission" date="2018-01" db="EMBL/GenBank/DDBJ databases">
        <title>Complete genome sequence of Bacteriovorax stolpii DSM12778.</title>
        <authorList>
            <person name="Tang B."/>
            <person name="Chang J."/>
        </authorList>
    </citation>
    <scope>NUCLEOTIDE SEQUENCE [LARGE SCALE GENOMIC DNA]</scope>
    <source>
        <strain evidence="1 2">DSM 12778</strain>
    </source>
</reference>
<dbReference type="Pfam" id="PF08570">
    <property type="entry name" value="DUF1761"/>
    <property type="match status" value="1"/>
</dbReference>
<dbReference type="OrthoDB" id="2598499at2"/>
<dbReference type="KEGG" id="bsto:C0V70_16155"/>
<evidence type="ECO:0000313" key="2">
    <source>
        <dbReference type="Proteomes" id="UP000235584"/>
    </source>
</evidence>
<organism evidence="1 2">
    <name type="scientific">Bacteriovorax stolpii</name>
    <name type="common">Bdellovibrio stolpii</name>
    <dbReference type="NCBI Taxonomy" id="960"/>
    <lineage>
        <taxon>Bacteria</taxon>
        <taxon>Pseudomonadati</taxon>
        <taxon>Bdellovibrionota</taxon>
        <taxon>Bacteriovoracia</taxon>
        <taxon>Bacteriovoracales</taxon>
        <taxon>Bacteriovoracaceae</taxon>
        <taxon>Bacteriovorax</taxon>
    </lineage>
</organism>
<name>A0A2K9NVR8_BACTC</name>
<keyword evidence="2" id="KW-1185">Reference proteome</keyword>